<dbReference type="GeneID" id="98916754"/>
<dbReference type="GO" id="GO:0005886">
    <property type="term" value="C:plasma membrane"/>
    <property type="evidence" value="ECO:0007669"/>
    <property type="project" value="TreeGrafter"/>
</dbReference>
<comment type="caution">
    <text evidence="5">The sequence shown here is derived from an EMBL/GenBank/DDBJ whole genome shotgun (WGS) entry which is preliminary data.</text>
</comment>
<dbReference type="InterPro" id="IPR017871">
    <property type="entry name" value="ABC_transporter-like_CS"/>
</dbReference>
<evidence type="ECO:0000256" key="2">
    <source>
        <dbReference type="ARBA" id="ARBA00022840"/>
    </source>
</evidence>
<dbReference type="RefSeq" id="WP_066443559.1">
    <property type="nucleotide sequence ID" value="NZ_JANKBF010000029.1"/>
</dbReference>
<keyword evidence="2" id="KW-0067">ATP-binding</keyword>
<dbReference type="Gene3D" id="3.40.50.300">
    <property type="entry name" value="P-loop containing nucleotide triphosphate hydrolases"/>
    <property type="match status" value="1"/>
</dbReference>
<feature type="transmembrane region" description="Helical" evidence="3">
    <location>
        <begin position="649"/>
        <end position="673"/>
    </location>
</feature>
<evidence type="ECO:0000313" key="5">
    <source>
        <dbReference type="EMBL" id="TCV91189.1"/>
    </source>
</evidence>
<keyword evidence="3" id="KW-1133">Transmembrane helix</keyword>
<keyword evidence="3" id="KW-0812">Transmembrane</keyword>
<dbReference type="Pfam" id="PF00005">
    <property type="entry name" value="ABC_tran"/>
    <property type="match status" value="1"/>
</dbReference>
<dbReference type="GO" id="GO:0022857">
    <property type="term" value="F:transmembrane transporter activity"/>
    <property type="evidence" value="ECO:0007669"/>
    <property type="project" value="TreeGrafter"/>
</dbReference>
<proteinExistence type="predicted"/>
<dbReference type="PROSITE" id="PS50893">
    <property type="entry name" value="ABC_TRANSPORTER_2"/>
    <property type="match status" value="1"/>
</dbReference>
<dbReference type="InterPro" id="IPR015854">
    <property type="entry name" value="ABC_transpr_LolD-like"/>
</dbReference>
<gene>
    <name evidence="5" type="ORF">EDD60_1344</name>
</gene>
<keyword evidence="1" id="KW-0547">Nucleotide-binding</keyword>
<evidence type="ECO:0000259" key="4">
    <source>
        <dbReference type="PROSITE" id="PS50893"/>
    </source>
</evidence>
<dbReference type="InterPro" id="IPR003439">
    <property type="entry name" value="ABC_transporter-like_ATP-bd"/>
</dbReference>
<feature type="domain" description="ABC transporter" evidence="4">
    <location>
        <begin position="2"/>
        <end position="229"/>
    </location>
</feature>
<sequence>MLELNHIKMNYGQRIIYDCANFVAHKNELTIIMGKSGSGKSTLHKIITMSLDTQGEYFIDTKDMNKLSNKEKKQFIKEHMGIVNQNPIFISDLTINDHINLCQSLLNGYQVDEYVQFLQLEEVLNKYPLQLSSGEKMRVAILLAMIHQPEILVFDEPTASLDSYHTHIVVEMIKKYAQSGHYVIVFTHDKILKDVADSLYIIENNKLTSVTREKGNYKNSISLLKANKKAYLYFLFRMYKHQFFFKSMTLLLISLTIAIGCFSIFHGNSTIQYYQNQLNKTEKTGIIYKENIDSLGKLYNEEYGFSELEVKGIKEVKGVKNIWPYIMTRNHEVIQNDLKSVNIKIYQKGQLMHDLDYKNNTYTVATYKNDYKYESNLIKKINSNEGVYVSAYLLYDLFNPDVERYNKKDIENSVQKYDENTEIEFPIIVPIYNLQYKNQKGNQLLGKTMTIKTKIKGIYYQDIPFQFSKGTTTDVSIFYPLDIALKFIQKNKASANELLQDQVKYQNDEGYLTPFYPLYYQFNVDRGISFRTVKENIEAKGYKVLSDYNDAENNLDIIHQLNSGLQMIAVFICLITLFISFGIKYTKKEEYDDYLNFFMEKGFSYQETRKKLIQKFMLESIFCTGVSIILFILMVILGNCLYYNSKTHIQIEFIIITVVFSLSIEVLLPLLVLGRRNKL</sequence>
<dbReference type="PANTHER" id="PTHR24220">
    <property type="entry name" value="IMPORT ATP-BINDING PROTEIN"/>
    <property type="match status" value="1"/>
</dbReference>
<evidence type="ECO:0000256" key="1">
    <source>
        <dbReference type="ARBA" id="ARBA00022741"/>
    </source>
</evidence>
<reference evidence="5 6" key="1">
    <citation type="submission" date="2019-03" db="EMBL/GenBank/DDBJ databases">
        <title>Genomic Encyclopedia of Type Strains, Phase IV (KMG-IV): sequencing the most valuable type-strain genomes for metagenomic binning, comparative biology and taxonomic classification.</title>
        <authorList>
            <person name="Goeker M."/>
        </authorList>
    </citation>
    <scope>NUCLEOTIDE SEQUENCE [LARGE SCALE GENOMIC DNA]</scope>
    <source>
        <strain evidence="5 6">DSM 29487</strain>
    </source>
</reference>
<dbReference type="AlphaFoldDB" id="A0A4V2W3A0"/>
<name>A0A4V2W3A0_9FIRM</name>
<dbReference type="GO" id="GO:0016887">
    <property type="term" value="F:ATP hydrolysis activity"/>
    <property type="evidence" value="ECO:0007669"/>
    <property type="project" value="InterPro"/>
</dbReference>
<organism evidence="5 6">
    <name type="scientific">Longibaculum muris</name>
    <dbReference type="NCBI Taxonomy" id="1796628"/>
    <lineage>
        <taxon>Bacteria</taxon>
        <taxon>Bacillati</taxon>
        <taxon>Bacillota</taxon>
        <taxon>Erysipelotrichia</taxon>
        <taxon>Erysipelotrichales</taxon>
        <taxon>Coprobacillaceae</taxon>
        <taxon>Longibaculum</taxon>
    </lineage>
</organism>
<dbReference type="SMART" id="SM00382">
    <property type="entry name" value="AAA"/>
    <property type="match status" value="1"/>
</dbReference>
<dbReference type="SUPFAM" id="SSF52540">
    <property type="entry name" value="P-loop containing nucleoside triphosphate hydrolases"/>
    <property type="match status" value="1"/>
</dbReference>
<dbReference type="PROSITE" id="PS00211">
    <property type="entry name" value="ABC_TRANSPORTER_1"/>
    <property type="match status" value="1"/>
</dbReference>
<evidence type="ECO:0000256" key="3">
    <source>
        <dbReference type="SAM" id="Phobius"/>
    </source>
</evidence>
<dbReference type="GO" id="GO:0005524">
    <property type="term" value="F:ATP binding"/>
    <property type="evidence" value="ECO:0007669"/>
    <property type="project" value="UniProtKB-KW"/>
</dbReference>
<feature type="transmembrane region" description="Helical" evidence="3">
    <location>
        <begin position="564"/>
        <end position="583"/>
    </location>
</feature>
<accession>A0A4V2W3A0</accession>
<keyword evidence="6" id="KW-1185">Reference proteome</keyword>
<keyword evidence="5" id="KW-0449">Lipoprotein</keyword>
<protein>
    <submittedName>
        <fullName evidence="5">ABC-type lipoprotein export system ATPase subunit</fullName>
    </submittedName>
</protein>
<dbReference type="EMBL" id="SMCQ01000034">
    <property type="protein sequence ID" value="TCV91189.1"/>
    <property type="molecule type" value="Genomic_DNA"/>
</dbReference>
<evidence type="ECO:0000313" key="6">
    <source>
        <dbReference type="Proteomes" id="UP000295515"/>
    </source>
</evidence>
<feature type="transmembrane region" description="Helical" evidence="3">
    <location>
        <begin position="616"/>
        <end position="637"/>
    </location>
</feature>
<dbReference type="InterPro" id="IPR003593">
    <property type="entry name" value="AAA+_ATPase"/>
</dbReference>
<dbReference type="Proteomes" id="UP000295515">
    <property type="component" value="Unassembled WGS sequence"/>
</dbReference>
<dbReference type="InterPro" id="IPR027417">
    <property type="entry name" value="P-loop_NTPase"/>
</dbReference>
<feature type="transmembrane region" description="Helical" evidence="3">
    <location>
        <begin position="243"/>
        <end position="265"/>
    </location>
</feature>
<keyword evidence="3" id="KW-0472">Membrane</keyword>